<name>A0AAW1NEI2_SAPOF</name>
<proteinExistence type="predicted"/>
<reference evidence="1" key="1">
    <citation type="submission" date="2024-03" db="EMBL/GenBank/DDBJ databases">
        <title>WGS assembly of Saponaria officinalis var. Norfolk2.</title>
        <authorList>
            <person name="Jenkins J."/>
            <person name="Shu S."/>
            <person name="Grimwood J."/>
            <person name="Barry K."/>
            <person name="Goodstein D."/>
            <person name="Schmutz J."/>
            <person name="Leebens-Mack J."/>
            <person name="Osbourn A."/>
        </authorList>
    </citation>
    <scope>NUCLEOTIDE SEQUENCE [LARGE SCALE GENOMIC DNA]</scope>
    <source>
        <strain evidence="1">JIC</strain>
    </source>
</reference>
<dbReference type="Proteomes" id="UP001443914">
    <property type="component" value="Unassembled WGS sequence"/>
</dbReference>
<accession>A0AAW1NEI2</accession>
<organism evidence="1 2">
    <name type="scientific">Saponaria officinalis</name>
    <name type="common">Common soapwort</name>
    <name type="synonym">Lychnis saponaria</name>
    <dbReference type="NCBI Taxonomy" id="3572"/>
    <lineage>
        <taxon>Eukaryota</taxon>
        <taxon>Viridiplantae</taxon>
        <taxon>Streptophyta</taxon>
        <taxon>Embryophyta</taxon>
        <taxon>Tracheophyta</taxon>
        <taxon>Spermatophyta</taxon>
        <taxon>Magnoliopsida</taxon>
        <taxon>eudicotyledons</taxon>
        <taxon>Gunneridae</taxon>
        <taxon>Pentapetalae</taxon>
        <taxon>Caryophyllales</taxon>
        <taxon>Caryophyllaceae</taxon>
        <taxon>Caryophylleae</taxon>
        <taxon>Saponaria</taxon>
    </lineage>
</organism>
<sequence>MLFLNLGPNCSTSPGQYLNSRNHPYKTLIPQFNFKKSHFSHPLYSPTSPWKITIINVDYSRLKCPAFAGVGVLAAAVVLSTPPPSEETLSNIPQNLSGNCDSSPNLIDCEEVKVKRIQKPKSRNAERCTSKCVTTCTRGGDEGPLNVRGPIVVFKQGFRSRQYCLVECSDICNLIDDAGKRR</sequence>
<dbReference type="EMBL" id="JBDFQZ010000001">
    <property type="protein sequence ID" value="KAK9757054.1"/>
    <property type="molecule type" value="Genomic_DNA"/>
</dbReference>
<dbReference type="AlphaFoldDB" id="A0AAW1NEI2"/>
<dbReference type="PANTHER" id="PTHR36006:SF2">
    <property type="entry name" value="OS06G0704200 PROTEIN"/>
    <property type="match status" value="1"/>
</dbReference>
<protein>
    <submittedName>
        <fullName evidence="1">Uncharacterized protein</fullName>
    </submittedName>
</protein>
<comment type="caution">
    <text evidence="1">The sequence shown here is derived from an EMBL/GenBank/DDBJ whole genome shotgun (WGS) entry which is preliminary data.</text>
</comment>
<evidence type="ECO:0000313" key="2">
    <source>
        <dbReference type="Proteomes" id="UP001443914"/>
    </source>
</evidence>
<gene>
    <name evidence="1" type="ORF">RND81_01G137200</name>
</gene>
<evidence type="ECO:0000313" key="1">
    <source>
        <dbReference type="EMBL" id="KAK9757054.1"/>
    </source>
</evidence>
<dbReference type="PANTHER" id="PTHR36006">
    <property type="entry name" value="BNAC02G25390D PROTEIN"/>
    <property type="match status" value="1"/>
</dbReference>
<keyword evidence="2" id="KW-1185">Reference proteome</keyword>